<dbReference type="InterPro" id="IPR020561">
    <property type="entry name" value="PRibGlycinamid_synth_ATP-grasp"/>
</dbReference>
<protein>
    <recommendedName>
        <fullName evidence="4 14">Phosphoribosylamine--glycine ligase</fullName>
        <ecNumber evidence="4 14">6.3.4.13</ecNumber>
    </recommendedName>
    <alternativeName>
        <fullName evidence="14">GARS</fullName>
    </alternativeName>
    <alternativeName>
        <fullName evidence="12 14">Glycinamide ribonucleotide synthetase</fullName>
    </alternativeName>
    <alternativeName>
        <fullName evidence="13 14">Phosphoribosylglycinamide synthetase</fullName>
    </alternativeName>
</protein>
<comment type="cofactor">
    <cofactor evidence="2">
        <name>Mg(2+)</name>
        <dbReference type="ChEBI" id="CHEBI:18420"/>
    </cofactor>
</comment>
<evidence type="ECO:0000256" key="11">
    <source>
        <dbReference type="ARBA" id="ARBA00038345"/>
    </source>
</evidence>
<dbReference type="InterPro" id="IPR037123">
    <property type="entry name" value="PRibGlycinamide_synth_C_sf"/>
</dbReference>
<organism evidence="17 18">
    <name type="scientific">Candidatus Taylorbacteria bacterium RIFCSPHIGHO2_01_FULL_46_22b</name>
    <dbReference type="NCBI Taxonomy" id="1802301"/>
    <lineage>
        <taxon>Bacteria</taxon>
        <taxon>Candidatus Tayloriibacteriota</taxon>
    </lineage>
</organism>
<evidence type="ECO:0000313" key="17">
    <source>
        <dbReference type="EMBL" id="OHA18313.1"/>
    </source>
</evidence>
<reference evidence="17 18" key="1">
    <citation type="journal article" date="2016" name="Nat. Commun.">
        <title>Thousands of microbial genomes shed light on interconnected biogeochemical processes in an aquifer system.</title>
        <authorList>
            <person name="Anantharaman K."/>
            <person name="Brown C.T."/>
            <person name="Hug L.A."/>
            <person name="Sharon I."/>
            <person name="Castelle C.J."/>
            <person name="Probst A.J."/>
            <person name="Thomas B.C."/>
            <person name="Singh A."/>
            <person name="Wilkins M.J."/>
            <person name="Karaoz U."/>
            <person name="Brodie E.L."/>
            <person name="Williams K.H."/>
            <person name="Hubbard S.S."/>
            <person name="Banfield J.F."/>
        </authorList>
    </citation>
    <scope>NUCLEOTIDE SEQUENCE [LARGE SCALE GENOMIC DNA]</scope>
</reference>
<dbReference type="SUPFAM" id="SSF56059">
    <property type="entry name" value="Glutathione synthetase ATP-binding domain-like"/>
    <property type="match status" value="1"/>
</dbReference>
<name>A0A1G2M3C1_9BACT</name>
<evidence type="ECO:0000256" key="10">
    <source>
        <dbReference type="ARBA" id="ARBA00023211"/>
    </source>
</evidence>
<dbReference type="Gene3D" id="3.40.50.20">
    <property type="match status" value="1"/>
</dbReference>
<evidence type="ECO:0000256" key="2">
    <source>
        <dbReference type="ARBA" id="ARBA00001946"/>
    </source>
</evidence>
<dbReference type="PANTHER" id="PTHR43472:SF1">
    <property type="entry name" value="PHOSPHORIBOSYLAMINE--GLYCINE LIGASE, CHLOROPLASTIC"/>
    <property type="match status" value="1"/>
</dbReference>
<feature type="domain" description="ATP-grasp" evidence="16">
    <location>
        <begin position="105"/>
        <end position="311"/>
    </location>
</feature>
<dbReference type="InterPro" id="IPR011054">
    <property type="entry name" value="Rudment_hybrid_motif"/>
</dbReference>
<evidence type="ECO:0000256" key="6">
    <source>
        <dbReference type="ARBA" id="ARBA00022723"/>
    </source>
</evidence>
<dbReference type="PROSITE" id="PS50975">
    <property type="entry name" value="ATP_GRASP"/>
    <property type="match status" value="1"/>
</dbReference>
<dbReference type="GO" id="GO:0006189">
    <property type="term" value="P:'de novo' IMP biosynthetic process"/>
    <property type="evidence" value="ECO:0007669"/>
    <property type="project" value="UniProtKB-UniRule"/>
</dbReference>
<dbReference type="FunFam" id="3.30.470.20:FF:000018">
    <property type="entry name" value="Trifunctional purine biosynthetic protein adenosine-3"/>
    <property type="match status" value="1"/>
</dbReference>
<dbReference type="GO" id="GO:0005524">
    <property type="term" value="F:ATP binding"/>
    <property type="evidence" value="ECO:0007669"/>
    <property type="project" value="UniProtKB-UniRule"/>
</dbReference>
<evidence type="ECO:0000256" key="9">
    <source>
        <dbReference type="ARBA" id="ARBA00022840"/>
    </source>
</evidence>
<dbReference type="GO" id="GO:0046872">
    <property type="term" value="F:metal ion binding"/>
    <property type="evidence" value="ECO:0007669"/>
    <property type="project" value="UniProtKB-KW"/>
</dbReference>
<dbReference type="Proteomes" id="UP000178873">
    <property type="component" value="Unassembled WGS sequence"/>
</dbReference>
<dbReference type="Gene3D" id="3.30.470.20">
    <property type="entry name" value="ATP-grasp fold, B domain"/>
    <property type="match status" value="1"/>
</dbReference>
<dbReference type="EC" id="6.3.4.13" evidence="4 14"/>
<keyword evidence="9 15" id="KW-0067">ATP-binding</keyword>
<comment type="pathway">
    <text evidence="3 14">Purine metabolism; IMP biosynthesis via de novo pathway; N(1)-(5-phospho-D-ribosyl)glycinamide from 5-phospho-alpha-D-ribose 1-diphosphate: step 2/2.</text>
</comment>
<dbReference type="GO" id="GO:0004637">
    <property type="term" value="F:phosphoribosylamine-glycine ligase activity"/>
    <property type="evidence" value="ECO:0007669"/>
    <property type="project" value="UniProtKB-UniRule"/>
</dbReference>
<dbReference type="InterPro" id="IPR020562">
    <property type="entry name" value="PRibGlycinamide_synth_N"/>
</dbReference>
<dbReference type="PROSITE" id="PS00184">
    <property type="entry name" value="GARS"/>
    <property type="match status" value="1"/>
</dbReference>
<dbReference type="Gene3D" id="3.30.1490.20">
    <property type="entry name" value="ATP-grasp fold, A domain"/>
    <property type="match status" value="1"/>
</dbReference>
<gene>
    <name evidence="14" type="primary">purD</name>
    <name evidence="17" type="ORF">A2664_02520</name>
</gene>
<dbReference type="PANTHER" id="PTHR43472">
    <property type="entry name" value="PHOSPHORIBOSYLAMINE--GLYCINE LIGASE"/>
    <property type="match status" value="1"/>
</dbReference>
<dbReference type="SUPFAM" id="SSF51246">
    <property type="entry name" value="Rudiment single hybrid motif"/>
    <property type="match status" value="1"/>
</dbReference>
<dbReference type="Gene3D" id="3.90.600.10">
    <property type="entry name" value="Phosphoribosylglycinamide synthetase, C-terminal domain"/>
    <property type="match status" value="1"/>
</dbReference>
<dbReference type="Pfam" id="PF01071">
    <property type="entry name" value="GARS_A"/>
    <property type="match status" value="1"/>
</dbReference>
<keyword evidence="5 14" id="KW-0436">Ligase</keyword>
<evidence type="ECO:0000313" key="18">
    <source>
        <dbReference type="Proteomes" id="UP000178873"/>
    </source>
</evidence>
<keyword evidence="10" id="KW-0464">Manganese</keyword>
<dbReference type="InterPro" id="IPR020559">
    <property type="entry name" value="PRibGlycinamide_synth_CS"/>
</dbReference>
<dbReference type="AlphaFoldDB" id="A0A1G2M3C1"/>
<evidence type="ECO:0000256" key="5">
    <source>
        <dbReference type="ARBA" id="ARBA00022598"/>
    </source>
</evidence>
<keyword evidence="7 15" id="KW-0547">Nucleotide-binding</keyword>
<evidence type="ECO:0000256" key="15">
    <source>
        <dbReference type="PROSITE-ProRule" id="PRU00409"/>
    </source>
</evidence>
<evidence type="ECO:0000256" key="3">
    <source>
        <dbReference type="ARBA" id="ARBA00005174"/>
    </source>
</evidence>
<sequence length="421" mass="45693">MNILVVGGGGREHAFVWKLKQSPHVEKIFVASGNAGTAGIATNLPISKTGEILQWLQKNPVELVLIGPDNYLAEGIVDSIQKLGIPVFGPTKAAAEIEWSKSFAKQLMRDARIPTASFETFTDLEIARTYVRKQVYPLVIKASGLAFGKGVVIVETSIEAEKVLEEIMGNKIFGSAGSEVVIEEFLQGTEISIHAFCDGEDAVLFPSSQDHKRIFDGDKGPNTGGIGTIAPVPRVTAEQMQEIKNKIVLPTLAALKEKGREFKGLLYPGIMLTASGPKVIEFNARFGDPETQVYMRLLETDLVDILFACIKGTLQKQKIVWSNKFTCCVVLSSGGYPDSYQKGKVIKGLNHSFEKDIVIFHAGTTMKNGEVITNGGRVLGVSATGSNLSEALSKAYDAITYISFEGMQYRKDIGAKAVKRS</sequence>
<dbReference type="SUPFAM" id="SSF52440">
    <property type="entry name" value="PreATP-grasp domain"/>
    <property type="match status" value="1"/>
</dbReference>
<evidence type="ECO:0000256" key="1">
    <source>
        <dbReference type="ARBA" id="ARBA00001936"/>
    </source>
</evidence>
<evidence type="ECO:0000259" key="16">
    <source>
        <dbReference type="PROSITE" id="PS50975"/>
    </source>
</evidence>
<evidence type="ECO:0000256" key="12">
    <source>
        <dbReference type="ARBA" id="ARBA00042242"/>
    </source>
</evidence>
<dbReference type="UniPathway" id="UPA00074">
    <property type="reaction ID" value="UER00125"/>
</dbReference>
<dbReference type="FunFam" id="3.90.600.10:FF:000001">
    <property type="entry name" value="Trifunctional purine biosynthetic protein adenosine-3"/>
    <property type="match status" value="1"/>
</dbReference>
<proteinExistence type="inferred from homology"/>
<comment type="cofactor">
    <cofactor evidence="1">
        <name>Mn(2+)</name>
        <dbReference type="ChEBI" id="CHEBI:29035"/>
    </cofactor>
</comment>
<dbReference type="NCBIfam" id="TIGR00877">
    <property type="entry name" value="purD"/>
    <property type="match status" value="1"/>
</dbReference>
<evidence type="ECO:0000256" key="8">
    <source>
        <dbReference type="ARBA" id="ARBA00022755"/>
    </source>
</evidence>
<dbReference type="InterPro" id="IPR000115">
    <property type="entry name" value="PRibGlycinamide_synth"/>
</dbReference>
<comment type="similarity">
    <text evidence="11 14">Belongs to the GARS family.</text>
</comment>
<keyword evidence="6" id="KW-0479">Metal-binding</keyword>
<dbReference type="InterPro" id="IPR011761">
    <property type="entry name" value="ATP-grasp"/>
</dbReference>
<dbReference type="STRING" id="1802301.A2664_02520"/>
<dbReference type="SMART" id="SM01209">
    <property type="entry name" value="GARS_A"/>
    <property type="match status" value="1"/>
</dbReference>
<dbReference type="SMART" id="SM01210">
    <property type="entry name" value="GARS_C"/>
    <property type="match status" value="1"/>
</dbReference>
<evidence type="ECO:0000256" key="7">
    <source>
        <dbReference type="ARBA" id="ARBA00022741"/>
    </source>
</evidence>
<dbReference type="GO" id="GO:0009113">
    <property type="term" value="P:purine nucleobase biosynthetic process"/>
    <property type="evidence" value="ECO:0007669"/>
    <property type="project" value="InterPro"/>
</dbReference>
<dbReference type="InterPro" id="IPR013815">
    <property type="entry name" value="ATP_grasp_subdomain_1"/>
</dbReference>
<comment type="caution">
    <text evidence="17">The sequence shown here is derived from an EMBL/GenBank/DDBJ whole genome shotgun (WGS) entry which is preliminary data.</text>
</comment>
<dbReference type="InterPro" id="IPR020560">
    <property type="entry name" value="PRibGlycinamide_synth_C-dom"/>
</dbReference>
<dbReference type="Pfam" id="PF02844">
    <property type="entry name" value="GARS_N"/>
    <property type="match status" value="1"/>
</dbReference>
<evidence type="ECO:0000256" key="14">
    <source>
        <dbReference type="HAMAP-Rule" id="MF_00138"/>
    </source>
</evidence>
<dbReference type="InterPro" id="IPR016185">
    <property type="entry name" value="PreATP-grasp_dom_sf"/>
</dbReference>
<keyword evidence="8 14" id="KW-0658">Purine biosynthesis</keyword>
<accession>A0A1G2M3C1</accession>
<dbReference type="EMBL" id="MHRF01000007">
    <property type="protein sequence ID" value="OHA18313.1"/>
    <property type="molecule type" value="Genomic_DNA"/>
</dbReference>
<evidence type="ECO:0000256" key="13">
    <source>
        <dbReference type="ARBA" id="ARBA00042864"/>
    </source>
</evidence>
<dbReference type="Pfam" id="PF02843">
    <property type="entry name" value="GARS_C"/>
    <property type="match status" value="1"/>
</dbReference>
<evidence type="ECO:0000256" key="4">
    <source>
        <dbReference type="ARBA" id="ARBA00013255"/>
    </source>
</evidence>
<comment type="catalytic activity">
    <reaction evidence="14">
        <text>5-phospho-beta-D-ribosylamine + glycine + ATP = N(1)-(5-phospho-beta-D-ribosyl)glycinamide + ADP + phosphate + H(+)</text>
        <dbReference type="Rhea" id="RHEA:17453"/>
        <dbReference type="ChEBI" id="CHEBI:15378"/>
        <dbReference type="ChEBI" id="CHEBI:30616"/>
        <dbReference type="ChEBI" id="CHEBI:43474"/>
        <dbReference type="ChEBI" id="CHEBI:57305"/>
        <dbReference type="ChEBI" id="CHEBI:58681"/>
        <dbReference type="ChEBI" id="CHEBI:143788"/>
        <dbReference type="ChEBI" id="CHEBI:456216"/>
        <dbReference type="EC" id="6.3.4.13"/>
    </reaction>
</comment>
<dbReference type="HAMAP" id="MF_00138">
    <property type="entry name" value="GARS"/>
    <property type="match status" value="1"/>
</dbReference>